<dbReference type="Proteomes" id="UP001145742">
    <property type="component" value="Unassembled WGS sequence"/>
</dbReference>
<sequence>MKLNTAKCKVLHLGWSKPKHKHRLGDEGIERIPVERDLGMLVYGKLDMTQQCALAAQKATCILQANASAKCLMKSLVWPKLKSRKISIVRGILICHGLCLQSDWTVCSALKYTFQHPQANAE</sequence>
<organism evidence="1 2">
    <name type="scientific">Willisornis vidua</name>
    <name type="common">Xingu scale-backed antbird</name>
    <dbReference type="NCBI Taxonomy" id="1566151"/>
    <lineage>
        <taxon>Eukaryota</taxon>
        <taxon>Metazoa</taxon>
        <taxon>Chordata</taxon>
        <taxon>Craniata</taxon>
        <taxon>Vertebrata</taxon>
        <taxon>Euteleostomi</taxon>
        <taxon>Archelosauria</taxon>
        <taxon>Archosauria</taxon>
        <taxon>Dinosauria</taxon>
        <taxon>Saurischia</taxon>
        <taxon>Theropoda</taxon>
        <taxon>Coelurosauria</taxon>
        <taxon>Aves</taxon>
        <taxon>Neognathae</taxon>
        <taxon>Neoaves</taxon>
        <taxon>Telluraves</taxon>
        <taxon>Australaves</taxon>
        <taxon>Passeriformes</taxon>
        <taxon>Thamnophilidae</taxon>
        <taxon>Willisornis</taxon>
    </lineage>
</organism>
<comment type="caution">
    <text evidence="1">The sequence shown here is derived from an EMBL/GenBank/DDBJ whole genome shotgun (WGS) entry which is preliminary data.</text>
</comment>
<proteinExistence type="predicted"/>
<dbReference type="EMBL" id="WHWB01033348">
    <property type="protein sequence ID" value="KAJ7420411.1"/>
    <property type="molecule type" value="Genomic_DNA"/>
</dbReference>
<evidence type="ECO:0000313" key="1">
    <source>
        <dbReference type="EMBL" id="KAJ7420411.1"/>
    </source>
</evidence>
<evidence type="ECO:0000313" key="2">
    <source>
        <dbReference type="Proteomes" id="UP001145742"/>
    </source>
</evidence>
<gene>
    <name evidence="1" type="ORF">WISP_48611</name>
</gene>
<keyword evidence="2" id="KW-1185">Reference proteome</keyword>
<protein>
    <submittedName>
        <fullName evidence="1">Uncharacterized protein</fullName>
    </submittedName>
</protein>
<reference evidence="1" key="1">
    <citation type="submission" date="2019-10" db="EMBL/GenBank/DDBJ databases">
        <authorList>
            <person name="Soares A.E.R."/>
            <person name="Aleixo A."/>
            <person name="Schneider P."/>
            <person name="Miyaki C.Y."/>
            <person name="Schneider M.P."/>
            <person name="Mello C."/>
            <person name="Vasconcelos A.T.R."/>
        </authorList>
    </citation>
    <scope>NUCLEOTIDE SEQUENCE</scope>
    <source>
        <tissue evidence="1">Muscle</tissue>
    </source>
</reference>
<name>A0ABQ9DEG1_9PASS</name>
<accession>A0ABQ9DEG1</accession>